<comment type="caution">
    <text evidence="1">The sequence shown here is derived from an EMBL/GenBank/DDBJ whole genome shotgun (WGS) entry which is preliminary data.</text>
</comment>
<name>A0A5J4TL98_9EUKA</name>
<gene>
    <name evidence="1" type="ORF">EZS28_046168</name>
</gene>
<protein>
    <submittedName>
        <fullName evidence="1">Uncharacterized protein</fullName>
    </submittedName>
</protein>
<dbReference type="Proteomes" id="UP000324800">
    <property type="component" value="Unassembled WGS sequence"/>
</dbReference>
<sequence>YLIGCCLQLLSGVAVYELGYVTGYYYSALTFESVVAEYDVCYEDGREYIGGPSDRCILQLYYFCSNNYSYNIWKNSSSVGQILCNLLMEKQDRKVMM</sequence>
<accession>A0A5J4TL98</accession>
<evidence type="ECO:0000313" key="1">
    <source>
        <dbReference type="EMBL" id="KAA6358305.1"/>
    </source>
</evidence>
<evidence type="ECO:0000313" key="2">
    <source>
        <dbReference type="Proteomes" id="UP000324800"/>
    </source>
</evidence>
<feature type="non-terminal residue" evidence="1">
    <location>
        <position position="1"/>
    </location>
</feature>
<organism evidence="1 2">
    <name type="scientific">Streblomastix strix</name>
    <dbReference type="NCBI Taxonomy" id="222440"/>
    <lineage>
        <taxon>Eukaryota</taxon>
        <taxon>Metamonada</taxon>
        <taxon>Preaxostyla</taxon>
        <taxon>Oxymonadida</taxon>
        <taxon>Streblomastigidae</taxon>
        <taxon>Streblomastix</taxon>
    </lineage>
</organism>
<dbReference type="AlphaFoldDB" id="A0A5J4TL98"/>
<dbReference type="EMBL" id="SNRW01030068">
    <property type="protein sequence ID" value="KAA6358305.1"/>
    <property type="molecule type" value="Genomic_DNA"/>
</dbReference>
<reference evidence="1 2" key="1">
    <citation type="submission" date="2019-03" db="EMBL/GenBank/DDBJ databases">
        <title>Single cell metagenomics reveals metabolic interactions within the superorganism composed of flagellate Streblomastix strix and complex community of Bacteroidetes bacteria on its surface.</title>
        <authorList>
            <person name="Treitli S.C."/>
            <person name="Kolisko M."/>
            <person name="Husnik F."/>
            <person name="Keeling P."/>
            <person name="Hampl V."/>
        </authorList>
    </citation>
    <scope>NUCLEOTIDE SEQUENCE [LARGE SCALE GENOMIC DNA]</scope>
    <source>
        <strain evidence="1">ST1C</strain>
    </source>
</reference>
<proteinExistence type="predicted"/>